<dbReference type="RefSeq" id="XP_070855442.1">
    <property type="nucleotide sequence ID" value="XM_070999341.1"/>
</dbReference>
<organism evidence="2 7">
    <name type="scientific">Drosophila suzukii</name>
    <name type="common">Spotted-wing drosophila fruit fly</name>
    <dbReference type="NCBI Taxonomy" id="28584"/>
    <lineage>
        <taxon>Eukaryota</taxon>
        <taxon>Metazoa</taxon>
        <taxon>Ecdysozoa</taxon>
        <taxon>Arthropoda</taxon>
        <taxon>Hexapoda</taxon>
        <taxon>Insecta</taxon>
        <taxon>Pterygota</taxon>
        <taxon>Neoptera</taxon>
        <taxon>Endopterygota</taxon>
        <taxon>Diptera</taxon>
        <taxon>Brachycera</taxon>
        <taxon>Muscomorpha</taxon>
        <taxon>Ephydroidea</taxon>
        <taxon>Drosophilidae</taxon>
        <taxon>Drosophila</taxon>
        <taxon>Sophophora</taxon>
    </lineage>
</organism>
<evidence type="ECO:0000313" key="6">
    <source>
        <dbReference type="RefSeq" id="XP_070855444.1"/>
    </source>
</evidence>
<accession>A0ABM4TZM7</accession>
<proteinExistence type="predicted"/>
<evidence type="ECO:0000313" key="4">
    <source>
        <dbReference type="RefSeq" id="XP_070855442.1"/>
    </source>
</evidence>
<sequence length="211" mass="23031">MQLDSGKARKDTDPAADVLYRNIPYRAGSRDVATWKMCVPKALRETVLKENHNSPAAGQVGSQKTSGSPVLLARNAQRRPSPPARMRDMHETQAKSDAGCWENADAGGRGTMGYGMCHPARGKDGRPPGLHEPRGGYPGGACPSRSSAPTATSSRHDMRYHRSGRQHDNPRRYSSNHNRSNNPSNDPIRRSNSTAAHVIHSTRTFVAEGLR</sequence>
<evidence type="ECO:0000313" key="5">
    <source>
        <dbReference type="RefSeq" id="XP_070855443.1"/>
    </source>
</evidence>
<evidence type="ECO:0000313" key="2">
    <source>
        <dbReference type="Proteomes" id="UP001652628"/>
    </source>
</evidence>
<reference evidence="3 4" key="1">
    <citation type="submission" date="2025-05" db="UniProtKB">
        <authorList>
            <consortium name="RefSeq"/>
        </authorList>
    </citation>
    <scope>IDENTIFICATION</scope>
</reference>
<dbReference type="Proteomes" id="UP001652628">
    <property type="component" value="Unplaced"/>
</dbReference>
<dbReference type="RefSeq" id="XP_070855445.1">
    <property type="nucleotide sequence ID" value="XM_070999344.1"/>
</dbReference>
<feature type="compositionally biased region" description="Low complexity" evidence="1">
    <location>
        <begin position="172"/>
        <end position="186"/>
    </location>
</feature>
<dbReference type="RefSeq" id="XP_070855444.1">
    <property type="nucleotide sequence ID" value="XM_070999343.1"/>
</dbReference>
<name>A0ABM4TZM7_DROSZ</name>
<gene>
    <name evidence="3 4 5 6 7" type="primary">LOC118878603</name>
</gene>
<protein>
    <submittedName>
        <fullName evidence="3 4">Uncharacterized protein isoform X1</fullName>
    </submittedName>
</protein>
<feature type="region of interest" description="Disordered" evidence="1">
    <location>
        <begin position="50"/>
        <end position="96"/>
    </location>
</feature>
<dbReference type="GeneID" id="118878603"/>
<evidence type="ECO:0000313" key="3">
    <source>
        <dbReference type="RefSeq" id="XP_070855441.1"/>
    </source>
</evidence>
<feature type="compositionally biased region" description="Basic and acidic residues" evidence="1">
    <location>
        <begin position="85"/>
        <end position="94"/>
    </location>
</feature>
<evidence type="ECO:0000256" key="1">
    <source>
        <dbReference type="SAM" id="MobiDB-lite"/>
    </source>
</evidence>
<dbReference type="RefSeq" id="XP_070855443.1">
    <property type="nucleotide sequence ID" value="XM_070999342.1"/>
</dbReference>
<evidence type="ECO:0000313" key="7">
    <source>
        <dbReference type="RefSeq" id="XP_070855445.1"/>
    </source>
</evidence>
<dbReference type="RefSeq" id="XP_070855441.1">
    <property type="nucleotide sequence ID" value="XM_070999340.1"/>
</dbReference>
<feature type="compositionally biased region" description="Polar residues" evidence="1">
    <location>
        <begin position="53"/>
        <end position="68"/>
    </location>
</feature>
<feature type="region of interest" description="Disordered" evidence="1">
    <location>
        <begin position="117"/>
        <end position="196"/>
    </location>
</feature>
<keyword evidence="2" id="KW-1185">Reference proteome</keyword>
<feature type="compositionally biased region" description="Basic and acidic residues" evidence="1">
    <location>
        <begin position="121"/>
        <end position="134"/>
    </location>
</feature>
<feature type="compositionally biased region" description="Low complexity" evidence="1">
    <location>
        <begin position="143"/>
        <end position="153"/>
    </location>
</feature>